<proteinExistence type="predicted"/>
<keyword evidence="1" id="KW-1133">Transmembrane helix</keyword>
<evidence type="ECO:0000313" key="2">
    <source>
        <dbReference type="EMBL" id="MBB5784169.1"/>
    </source>
</evidence>
<feature type="transmembrane region" description="Helical" evidence="1">
    <location>
        <begin position="215"/>
        <end position="232"/>
    </location>
</feature>
<accession>A0A7W9LHP4</accession>
<protein>
    <submittedName>
        <fullName evidence="2">Uncharacterized protein</fullName>
    </submittedName>
</protein>
<feature type="transmembrane region" description="Helical" evidence="1">
    <location>
        <begin position="252"/>
        <end position="271"/>
    </location>
</feature>
<evidence type="ECO:0000313" key="3">
    <source>
        <dbReference type="Proteomes" id="UP000579153"/>
    </source>
</evidence>
<keyword evidence="3" id="KW-1185">Reference proteome</keyword>
<reference evidence="2 3" key="1">
    <citation type="submission" date="2020-08" db="EMBL/GenBank/DDBJ databases">
        <title>Sequencing the genomes of 1000 actinobacteria strains.</title>
        <authorList>
            <person name="Klenk H.-P."/>
        </authorList>
    </citation>
    <scope>NUCLEOTIDE SEQUENCE [LARGE SCALE GENOMIC DNA]</scope>
    <source>
        <strain evidence="2 3">DSM 45507</strain>
    </source>
</reference>
<feature type="transmembrane region" description="Helical" evidence="1">
    <location>
        <begin position="40"/>
        <end position="66"/>
    </location>
</feature>
<comment type="caution">
    <text evidence="2">The sequence shown here is derived from an EMBL/GenBank/DDBJ whole genome shotgun (WGS) entry which is preliminary data.</text>
</comment>
<feature type="transmembrane region" description="Helical" evidence="1">
    <location>
        <begin position="89"/>
        <end position="116"/>
    </location>
</feature>
<sequence>MSRLSAEGPAVQDDRRTDAWGELRRDGVIWLAYAFAARHLIGLVVPGLLVFLPLGLIAVSALVVVVNVDGPAAVVNGGFELIGTPGTPLLVWSAAVLVASVAGQMVVLPATVVLAAGRLAGENVSLSGAMRAAARRWPAMLALVLVGAVVIGADTAAGFGLLAWNGAQVPAFAVMALLLLFSLPCLLAVPGVVLKRRSARSALALAYRLTSGAPWATAFTLAFGVVIFPVLAQQAVNVATSGTPIVRIGASWVLALVVVPLQATVIARLFLHRLAARGMTTEFKEIVESLPAGTPRPARPVPVLAALLLPTLLYVAAVLVNPLGWLEVSETVVTDGVSRAPSPDADERSEPTLDWSDLRALYAGQDGHLVMVLDDSREAKLLTCADSTCTRSRLAWAEPPAVDGEQRAASARLADGRVAMTTWAVAEHYRWVYDENWRARLGLLLCDATACVPAPGGRTLAEVTWSGRNKVVALAARPGGGLLMAQLHGLSKKENDADKEVLSLTACDDPACARPRTREVAKVPVNTYTGGGRDLIAGVDPQDRPVVLRLDHDSGAIHVVSCDDPACARAHVEQPVGDDSSGYPLDRRSRPRAAMAIRADGRPLIAYRDMADGAIKLLDCRTRACAQADTATPAAAGERHAGLAMVLDRAGRALVAFQNLDRQQIVIATCTGTRCTRTPVTTIQRKGGYGLAMALDGRGRPVLAWVDFGGGDDWDLVVTTPLTLR</sequence>
<keyword evidence="1" id="KW-0812">Transmembrane</keyword>
<dbReference type="AlphaFoldDB" id="A0A7W9LHP4"/>
<evidence type="ECO:0000256" key="1">
    <source>
        <dbReference type="SAM" id="Phobius"/>
    </source>
</evidence>
<dbReference type="Proteomes" id="UP000579153">
    <property type="component" value="Unassembled WGS sequence"/>
</dbReference>
<keyword evidence="1" id="KW-0472">Membrane</keyword>
<gene>
    <name evidence="2" type="ORF">HD596_010925</name>
</gene>
<organism evidence="2 3">
    <name type="scientific">Nonomuraea jabiensis</name>
    <dbReference type="NCBI Taxonomy" id="882448"/>
    <lineage>
        <taxon>Bacteria</taxon>
        <taxon>Bacillati</taxon>
        <taxon>Actinomycetota</taxon>
        <taxon>Actinomycetes</taxon>
        <taxon>Streptosporangiales</taxon>
        <taxon>Streptosporangiaceae</taxon>
        <taxon>Nonomuraea</taxon>
    </lineage>
</organism>
<dbReference type="EMBL" id="JACHMB010000001">
    <property type="protein sequence ID" value="MBB5784169.1"/>
    <property type="molecule type" value="Genomic_DNA"/>
</dbReference>
<dbReference type="RefSeq" id="WP_185077158.1">
    <property type="nucleotide sequence ID" value="NZ_JACHMB010000001.1"/>
</dbReference>
<name>A0A7W9LHP4_9ACTN</name>
<feature type="transmembrane region" description="Helical" evidence="1">
    <location>
        <begin position="137"/>
        <end position="164"/>
    </location>
</feature>
<feature type="transmembrane region" description="Helical" evidence="1">
    <location>
        <begin position="170"/>
        <end position="194"/>
    </location>
</feature>
<feature type="transmembrane region" description="Helical" evidence="1">
    <location>
        <begin position="303"/>
        <end position="325"/>
    </location>
</feature>